<dbReference type="PROSITE" id="PS51257">
    <property type="entry name" value="PROKAR_LIPOPROTEIN"/>
    <property type="match status" value="1"/>
</dbReference>
<accession>A0A7W9T4D3</accession>
<evidence type="ECO:0000313" key="3">
    <source>
        <dbReference type="Proteomes" id="UP000532746"/>
    </source>
</evidence>
<dbReference type="AlphaFoldDB" id="A0A7W9T4D3"/>
<proteinExistence type="predicted"/>
<sequence length="244" mass="26424">MSLLVRIPGTLGSLLLAGCSAYAPTSPAVPMVESKGEAEVSGSMQLNGRVEARGVYSPVRHVLVGVGGSTRPNFSSSTFFRVQQAEAMAGGYAKLSEQILFSGMLGAGGARTNRRFREILGGREQYQARYATLFGQAGLGWQLDNGGSISLGYRLTSVRFRQLRDEAQDLPLQRMSRHEILLNLRHNPGWGAQWQTQTSIGISGGRRPGDGPDNDPTAFGVQYTQLPGFLVSLGVVWRPGLRNW</sequence>
<feature type="signal peptide" evidence="1">
    <location>
        <begin position="1"/>
        <end position="23"/>
    </location>
</feature>
<keyword evidence="1" id="KW-0732">Signal</keyword>
<organism evidence="2 3">
    <name type="scientific">Hymenobacter luteus</name>
    <dbReference type="NCBI Taxonomy" id="1411122"/>
    <lineage>
        <taxon>Bacteria</taxon>
        <taxon>Pseudomonadati</taxon>
        <taxon>Bacteroidota</taxon>
        <taxon>Cytophagia</taxon>
        <taxon>Cytophagales</taxon>
        <taxon>Hymenobacteraceae</taxon>
        <taxon>Hymenobacter</taxon>
    </lineage>
</organism>
<protein>
    <recommendedName>
        <fullName evidence="4">DUF3575 domain-containing protein</fullName>
    </recommendedName>
</protein>
<evidence type="ECO:0008006" key="4">
    <source>
        <dbReference type="Google" id="ProtNLM"/>
    </source>
</evidence>
<dbReference type="RefSeq" id="WP_183404592.1">
    <property type="nucleotide sequence ID" value="NZ_JACHGG010000005.1"/>
</dbReference>
<evidence type="ECO:0000256" key="1">
    <source>
        <dbReference type="SAM" id="SignalP"/>
    </source>
</evidence>
<name>A0A7W9T4D3_9BACT</name>
<evidence type="ECO:0000313" key="2">
    <source>
        <dbReference type="EMBL" id="MBB6060513.1"/>
    </source>
</evidence>
<dbReference type="EMBL" id="JACHGG010000005">
    <property type="protein sequence ID" value="MBB6060513.1"/>
    <property type="molecule type" value="Genomic_DNA"/>
</dbReference>
<gene>
    <name evidence="2" type="ORF">HNQ93_003387</name>
</gene>
<feature type="chain" id="PRO_5031357013" description="DUF3575 domain-containing protein" evidence="1">
    <location>
        <begin position="24"/>
        <end position="244"/>
    </location>
</feature>
<reference evidence="2 3" key="1">
    <citation type="submission" date="2020-08" db="EMBL/GenBank/DDBJ databases">
        <title>Genomic Encyclopedia of Type Strains, Phase IV (KMG-IV): sequencing the most valuable type-strain genomes for metagenomic binning, comparative biology and taxonomic classification.</title>
        <authorList>
            <person name="Goeker M."/>
        </authorList>
    </citation>
    <scope>NUCLEOTIDE SEQUENCE [LARGE SCALE GENOMIC DNA]</scope>
    <source>
        <strain evidence="2 3">DSM 26718</strain>
    </source>
</reference>
<keyword evidence="3" id="KW-1185">Reference proteome</keyword>
<comment type="caution">
    <text evidence="2">The sequence shown here is derived from an EMBL/GenBank/DDBJ whole genome shotgun (WGS) entry which is preliminary data.</text>
</comment>
<dbReference type="Proteomes" id="UP000532746">
    <property type="component" value="Unassembled WGS sequence"/>
</dbReference>